<feature type="region of interest" description="Disordered" evidence="4">
    <location>
        <begin position="1"/>
        <end position="21"/>
    </location>
</feature>
<dbReference type="EMBL" id="QURH01000195">
    <property type="protein sequence ID" value="RFU41696.1"/>
    <property type="molecule type" value="Genomic_DNA"/>
</dbReference>
<protein>
    <submittedName>
        <fullName evidence="5">ABC transporter substrate-binding protein</fullName>
    </submittedName>
</protein>
<comment type="caution">
    <text evidence="5">The sequence shown here is derived from an EMBL/GenBank/DDBJ whole genome shotgun (WGS) entry which is preliminary data.</text>
</comment>
<gene>
    <name evidence="5" type="ORF">DZF91_10465</name>
</gene>
<dbReference type="GO" id="GO:1901982">
    <property type="term" value="F:maltose binding"/>
    <property type="evidence" value="ECO:0007669"/>
    <property type="project" value="TreeGrafter"/>
</dbReference>
<dbReference type="Proteomes" id="UP000261811">
    <property type="component" value="Unassembled WGS sequence"/>
</dbReference>
<evidence type="ECO:0000313" key="6">
    <source>
        <dbReference type="Proteomes" id="UP000261811"/>
    </source>
</evidence>
<reference evidence="5 6" key="1">
    <citation type="submission" date="2018-08" db="EMBL/GenBank/DDBJ databases">
        <title>Actinomadura jelena sp. nov., a novel Actinomycete isolated from soil in Chad.</title>
        <authorList>
            <person name="Shi L."/>
        </authorList>
    </citation>
    <scope>NUCLEOTIDE SEQUENCE [LARGE SCALE GENOMIC DNA]</scope>
    <source>
        <strain evidence="5 6">NEAU-G17</strain>
    </source>
</reference>
<evidence type="ECO:0000256" key="3">
    <source>
        <dbReference type="ARBA" id="ARBA00022729"/>
    </source>
</evidence>
<dbReference type="Pfam" id="PF01547">
    <property type="entry name" value="SBP_bac_1"/>
    <property type="match status" value="1"/>
</dbReference>
<dbReference type="CDD" id="cd14750">
    <property type="entry name" value="PBP2_TMBP"/>
    <property type="match status" value="1"/>
</dbReference>
<dbReference type="OrthoDB" id="3495561at2"/>
<evidence type="ECO:0000256" key="4">
    <source>
        <dbReference type="SAM" id="MobiDB-lite"/>
    </source>
</evidence>
<keyword evidence="2" id="KW-0813">Transport</keyword>
<sequence length="443" mass="47343">MRSRTPGRGTRAARAVPDARQPAGGRVLPALAAAGALPVLALLALGTLAGCGSGPSGPPAVDLYNAPQEHMAQIVRRCNDAARGAYRIRLNTLPRGADDQREQLVRRLAAGDHGLDVLGLDVTWTAELAEAGWIREWTGAHAAEARRGTLAAPLGTATWRGRLFAAPYNTNVQLLWYRSDLIPHPPRTWSGLMAESARLARAGEPFYGEVTGAQYEGLVVWFNSLVASAGGTILTPDGEHVALGPSALAALKVMRDFSRSKAADPSMSNTKEDDARLAVEAGRGAYEVNWPFVYASMTSNRPKLARHFRWAPYPGLNGPGRSPLGGANFAVSRYSRHPDAAFRAALCLRDPESQRVAAVEDGLPPTIGTVYDAPGMDRAYPMRQTIRDALRTAAPRPMTPTYQNVSTVTAVTLSPPRSIDPPRTLGTLRSLIGDALESQGVLP</sequence>
<proteinExistence type="inferred from homology"/>
<accession>A0A372JPF9</accession>
<feature type="compositionally biased region" description="Low complexity" evidence="4">
    <location>
        <begin position="1"/>
        <end position="15"/>
    </location>
</feature>
<evidence type="ECO:0000256" key="2">
    <source>
        <dbReference type="ARBA" id="ARBA00022448"/>
    </source>
</evidence>
<keyword evidence="3" id="KW-0732">Signal</keyword>
<dbReference type="GO" id="GO:0042956">
    <property type="term" value="P:maltodextrin transmembrane transport"/>
    <property type="evidence" value="ECO:0007669"/>
    <property type="project" value="TreeGrafter"/>
</dbReference>
<name>A0A372JPF9_9ACTN</name>
<organism evidence="5 6">
    <name type="scientific">Actinomadura logoneensis</name>
    <dbReference type="NCBI Taxonomy" id="2293572"/>
    <lineage>
        <taxon>Bacteria</taxon>
        <taxon>Bacillati</taxon>
        <taxon>Actinomycetota</taxon>
        <taxon>Actinomycetes</taxon>
        <taxon>Streptosporangiales</taxon>
        <taxon>Thermomonosporaceae</taxon>
        <taxon>Actinomadura</taxon>
    </lineage>
</organism>
<dbReference type="GO" id="GO:0055052">
    <property type="term" value="C:ATP-binding cassette (ABC) transporter complex, substrate-binding subunit-containing"/>
    <property type="evidence" value="ECO:0007669"/>
    <property type="project" value="TreeGrafter"/>
</dbReference>
<evidence type="ECO:0000256" key="1">
    <source>
        <dbReference type="ARBA" id="ARBA00008520"/>
    </source>
</evidence>
<keyword evidence="6" id="KW-1185">Reference proteome</keyword>
<dbReference type="RefSeq" id="WP_117357279.1">
    <property type="nucleotide sequence ID" value="NZ_QURH01000195.1"/>
</dbReference>
<comment type="similarity">
    <text evidence="1">Belongs to the bacterial solute-binding protein 1 family.</text>
</comment>
<dbReference type="Gene3D" id="3.40.190.10">
    <property type="entry name" value="Periplasmic binding protein-like II"/>
    <property type="match status" value="2"/>
</dbReference>
<dbReference type="AlphaFoldDB" id="A0A372JPF9"/>
<dbReference type="PANTHER" id="PTHR30061">
    <property type="entry name" value="MALTOSE-BINDING PERIPLASMIC PROTEIN"/>
    <property type="match status" value="1"/>
</dbReference>
<dbReference type="InterPro" id="IPR006059">
    <property type="entry name" value="SBP"/>
</dbReference>
<dbReference type="GO" id="GO:0015768">
    <property type="term" value="P:maltose transport"/>
    <property type="evidence" value="ECO:0007669"/>
    <property type="project" value="TreeGrafter"/>
</dbReference>
<dbReference type="SUPFAM" id="SSF53850">
    <property type="entry name" value="Periplasmic binding protein-like II"/>
    <property type="match status" value="1"/>
</dbReference>
<dbReference type="PANTHER" id="PTHR30061:SF50">
    <property type="entry name" value="MALTOSE_MALTODEXTRIN-BINDING PERIPLASMIC PROTEIN"/>
    <property type="match status" value="1"/>
</dbReference>
<evidence type="ECO:0000313" key="5">
    <source>
        <dbReference type="EMBL" id="RFU41696.1"/>
    </source>
</evidence>